<keyword evidence="5" id="KW-0804">Transcription</keyword>
<keyword evidence="3" id="KW-0805">Transcription regulation</keyword>
<evidence type="ECO:0000256" key="6">
    <source>
        <dbReference type="ARBA" id="ARBA00023242"/>
    </source>
</evidence>
<dbReference type="PANTHER" id="PTHR36206:SF16">
    <property type="entry name" value="TRANSCRIPTION FACTOR DOMAIN-CONTAINING PROTEIN-RELATED"/>
    <property type="match status" value="1"/>
</dbReference>
<evidence type="ECO:0000256" key="2">
    <source>
        <dbReference type="ARBA" id="ARBA00022833"/>
    </source>
</evidence>
<dbReference type="AlphaFoldDB" id="A0AA39LB58"/>
<dbReference type="GO" id="GO:0003677">
    <property type="term" value="F:DNA binding"/>
    <property type="evidence" value="ECO:0007669"/>
    <property type="project" value="UniProtKB-KW"/>
</dbReference>
<gene>
    <name evidence="7" type="ORF">NLU13_0315</name>
</gene>
<dbReference type="Proteomes" id="UP001175261">
    <property type="component" value="Unassembled WGS sequence"/>
</dbReference>
<protein>
    <submittedName>
        <fullName evidence="7">Uncharacterized protein</fullName>
    </submittedName>
</protein>
<evidence type="ECO:0000256" key="1">
    <source>
        <dbReference type="ARBA" id="ARBA00022723"/>
    </source>
</evidence>
<keyword evidence="4" id="KW-0238">DNA-binding</keyword>
<proteinExistence type="predicted"/>
<evidence type="ECO:0000256" key="3">
    <source>
        <dbReference type="ARBA" id="ARBA00023015"/>
    </source>
</evidence>
<accession>A0AA39LB58</accession>
<keyword evidence="6" id="KW-0539">Nucleus</keyword>
<keyword evidence="1" id="KW-0479">Metal-binding</keyword>
<comment type="caution">
    <text evidence="7">The sequence shown here is derived from an EMBL/GenBank/DDBJ whole genome shotgun (WGS) entry which is preliminary data.</text>
</comment>
<dbReference type="InterPro" id="IPR052360">
    <property type="entry name" value="Transcr_Regulatory_Proteins"/>
</dbReference>
<sequence>MGGLEQMGPEDALLTTYLFQRGKAVQSLLRPYPANAMSKSAVRTALIACMILTSIDFTLGQYESGTSHFHSGIKLLSSLRPDLPVNPASPGSYIDNGNSDADDRWIIEAFGHGNLNTSQFGIGYWIPEPVPKTFCMPLPVLFETMQQAKQALDSLLSDTFKITAHARSGMVFTNLDGYSSAQTLVKLRQSVQSNLKSWLEILERSTPSFRSQQSPLGLSILHMFYAMTTIMADVSLTPDDAMVYDSHTHNFHTIIAYGQGVLRAVNAIAQGKRPGEVKNKRELYAFVPDGGWQSPLFFTALNCRIRRLRLHAVKFLDNIPAQEFIWNHKVAADIGRVIIDIEHGLEADPDEDDFNILDVPSLDQLASPTLPVDSRIFNAHIALYDAPARAVLTYSKQSLNDGRKPDMREHGIRDCHEIIHS</sequence>
<evidence type="ECO:0000256" key="5">
    <source>
        <dbReference type="ARBA" id="ARBA00023163"/>
    </source>
</evidence>
<organism evidence="7 8">
    <name type="scientific">Sarocladium strictum</name>
    <name type="common">Black bundle disease fungus</name>
    <name type="synonym">Acremonium strictum</name>
    <dbReference type="NCBI Taxonomy" id="5046"/>
    <lineage>
        <taxon>Eukaryota</taxon>
        <taxon>Fungi</taxon>
        <taxon>Dikarya</taxon>
        <taxon>Ascomycota</taxon>
        <taxon>Pezizomycotina</taxon>
        <taxon>Sordariomycetes</taxon>
        <taxon>Hypocreomycetidae</taxon>
        <taxon>Hypocreales</taxon>
        <taxon>Sarocladiaceae</taxon>
        <taxon>Sarocladium</taxon>
    </lineage>
</organism>
<dbReference type="GO" id="GO:0046872">
    <property type="term" value="F:metal ion binding"/>
    <property type="evidence" value="ECO:0007669"/>
    <property type="project" value="UniProtKB-KW"/>
</dbReference>
<dbReference type="PANTHER" id="PTHR36206">
    <property type="entry name" value="ASPERCRYPTIN BIOSYNTHESIS CLUSTER-SPECIFIC TRANSCRIPTION REGULATOR ATNN-RELATED"/>
    <property type="match status" value="1"/>
</dbReference>
<dbReference type="EMBL" id="JAPDFR010000001">
    <property type="protein sequence ID" value="KAK0390812.1"/>
    <property type="molecule type" value="Genomic_DNA"/>
</dbReference>
<name>A0AA39LB58_SARSR</name>
<keyword evidence="8" id="KW-1185">Reference proteome</keyword>
<evidence type="ECO:0000313" key="8">
    <source>
        <dbReference type="Proteomes" id="UP001175261"/>
    </source>
</evidence>
<evidence type="ECO:0000313" key="7">
    <source>
        <dbReference type="EMBL" id="KAK0390812.1"/>
    </source>
</evidence>
<evidence type="ECO:0000256" key="4">
    <source>
        <dbReference type="ARBA" id="ARBA00023125"/>
    </source>
</evidence>
<keyword evidence="2" id="KW-0862">Zinc</keyword>
<reference evidence="7" key="1">
    <citation type="submission" date="2022-10" db="EMBL/GenBank/DDBJ databases">
        <title>Determination and structural analysis of whole genome sequence of Sarocladium strictum F4-1.</title>
        <authorList>
            <person name="Hu L."/>
            <person name="Jiang Y."/>
        </authorList>
    </citation>
    <scope>NUCLEOTIDE SEQUENCE</scope>
    <source>
        <strain evidence="7">F4-1</strain>
    </source>
</reference>